<evidence type="ECO:0000256" key="5">
    <source>
        <dbReference type="ARBA" id="ARBA00022490"/>
    </source>
</evidence>
<dbReference type="EC" id="3.1.26.3" evidence="15"/>
<feature type="active site" evidence="15">
    <location>
        <position position="131"/>
    </location>
</feature>
<dbReference type="FunFam" id="1.10.1520.10:FF:000001">
    <property type="entry name" value="Ribonuclease 3"/>
    <property type="match status" value="1"/>
</dbReference>
<evidence type="ECO:0000256" key="10">
    <source>
        <dbReference type="ARBA" id="ARBA00022723"/>
    </source>
</evidence>
<feature type="active site" evidence="15">
    <location>
        <position position="59"/>
    </location>
</feature>
<dbReference type="GO" id="GO:0004525">
    <property type="term" value="F:ribonuclease III activity"/>
    <property type="evidence" value="ECO:0007669"/>
    <property type="project" value="UniProtKB-UniRule"/>
</dbReference>
<dbReference type="FunFam" id="3.30.160.20:FF:000003">
    <property type="entry name" value="Ribonuclease 3"/>
    <property type="match status" value="1"/>
</dbReference>
<evidence type="ECO:0000256" key="1">
    <source>
        <dbReference type="ARBA" id="ARBA00000109"/>
    </source>
</evidence>
<feature type="binding site" evidence="15">
    <location>
        <position position="128"/>
    </location>
    <ligand>
        <name>Mg(2+)</name>
        <dbReference type="ChEBI" id="CHEBI:18420"/>
    </ligand>
</feature>
<keyword evidence="12 15" id="KW-0378">Hydrolase</keyword>
<dbReference type="Proteomes" id="UP000077603">
    <property type="component" value="Chromosome"/>
</dbReference>
<feature type="domain" description="RNase III" evidence="17">
    <location>
        <begin position="13"/>
        <end position="142"/>
    </location>
</feature>
<dbReference type="STRING" id="588932.DA69_06510"/>
<evidence type="ECO:0000259" key="16">
    <source>
        <dbReference type="PROSITE" id="PS50137"/>
    </source>
</evidence>
<evidence type="ECO:0000256" key="14">
    <source>
        <dbReference type="ARBA" id="ARBA00022884"/>
    </source>
</evidence>
<dbReference type="PROSITE" id="PS50137">
    <property type="entry name" value="DS_RBD"/>
    <property type="match status" value="1"/>
</dbReference>
<dbReference type="eggNOG" id="COG0571">
    <property type="taxonomic scope" value="Bacteria"/>
</dbReference>
<dbReference type="HAMAP" id="MF_00104">
    <property type="entry name" value="RNase_III"/>
    <property type="match status" value="1"/>
</dbReference>
<evidence type="ECO:0000256" key="13">
    <source>
        <dbReference type="ARBA" id="ARBA00022842"/>
    </source>
</evidence>
<feature type="binding site" evidence="15">
    <location>
        <position position="55"/>
    </location>
    <ligand>
        <name>Mg(2+)</name>
        <dbReference type="ChEBI" id="CHEBI:18420"/>
    </ligand>
</feature>
<evidence type="ECO:0000259" key="17">
    <source>
        <dbReference type="PROSITE" id="PS50142"/>
    </source>
</evidence>
<evidence type="ECO:0000256" key="3">
    <source>
        <dbReference type="ARBA" id="ARBA00010183"/>
    </source>
</evidence>
<reference evidence="18 19" key="1">
    <citation type="journal article" date="2014" name="Genome Announc.">
        <title>Genome Sequence of a Promising Hydrogen-Producing Facultative Anaerobic Bacterium, Brevundimonas naejangsanensis Strain B1.</title>
        <authorList>
            <person name="Su H."/>
            <person name="Zhang T."/>
            <person name="Bao M."/>
            <person name="Jiang Y."/>
            <person name="Wang Y."/>
            <person name="Tan T."/>
        </authorList>
    </citation>
    <scope>NUCLEOTIDE SEQUENCE [LARGE SCALE GENOMIC DNA]</scope>
    <source>
        <strain evidence="18 19">B1</strain>
    </source>
</reference>
<keyword evidence="19" id="KW-1185">Reference proteome</keyword>
<dbReference type="GO" id="GO:0003725">
    <property type="term" value="F:double-stranded RNA binding"/>
    <property type="evidence" value="ECO:0007669"/>
    <property type="project" value="TreeGrafter"/>
</dbReference>
<dbReference type="GO" id="GO:0008033">
    <property type="term" value="P:tRNA processing"/>
    <property type="evidence" value="ECO:0007669"/>
    <property type="project" value="UniProtKB-KW"/>
</dbReference>
<dbReference type="GO" id="GO:0006364">
    <property type="term" value="P:rRNA processing"/>
    <property type="evidence" value="ECO:0007669"/>
    <property type="project" value="UniProtKB-UniRule"/>
</dbReference>
<dbReference type="SUPFAM" id="SSF69065">
    <property type="entry name" value="RNase III domain-like"/>
    <property type="match status" value="1"/>
</dbReference>
<dbReference type="SUPFAM" id="SSF54768">
    <property type="entry name" value="dsRNA-binding domain-like"/>
    <property type="match status" value="1"/>
</dbReference>
<organism evidence="18 19">
    <name type="scientific">Brevundimonas naejangsanensis</name>
    <dbReference type="NCBI Taxonomy" id="588932"/>
    <lineage>
        <taxon>Bacteria</taxon>
        <taxon>Pseudomonadati</taxon>
        <taxon>Pseudomonadota</taxon>
        <taxon>Alphaproteobacteria</taxon>
        <taxon>Caulobacterales</taxon>
        <taxon>Caulobacteraceae</taxon>
        <taxon>Brevundimonas</taxon>
    </lineage>
</organism>
<dbReference type="GO" id="GO:0006397">
    <property type="term" value="P:mRNA processing"/>
    <property type="evidence" value="ECO:0007669"/>
    <property type="project" value="UniProtKB-UniRule"/>
</dbReference>
<dbReference type="CDD" id="cd10845">
    <property type="entry name" value="DSRM_RNAse_III_family"/>
    <property type="match status" value="1"/>
</dbReference>
<keyword evidence="13 15" id="KW-0460">Magnesium</keyword>
<dbReference type="PANTHER" id="PTHR11207">
    <property type="entry name" value="RIBONUCLEASE III"/>
    <property type="match status" value="1"/>
</dbReference>
<comment type="cofactor">
    <cofactor evidence="15">
        <name>Mg(2+)</name>
        <dbReference type="ChEBI" id="CHEBI:18420"/>
    </cofactor>
</comment>
<keyword evidence="7 15" id="KW-0507">mRNA processing</keyword>
<proteinExistence type="inferred from homology"/>
<dbReference type="EMBL" id="CP015614">
    <property type="protein sequence ID" value="ANF54421.1"/>
    <property type="molecule type" value="Genomic_DNA"/>
</dbReference>
<evidence type="ECO:0000313" key="18">
    <source>
        <dbReference type="EMBL" id="ANF54421.1"/>
    </source>
</evidence>
<evidence type="ECO:0000256" key="2">
    <source>
        <dbReference type="ARBA" id="ARBA00004496"/>
    </source>
</evidence>
<dbReference type="PANTHER" id="PTHR11207:SF0">
    <property type="entry name" value="RIBONUCLEASE 3"/>
    <property type="match status" value="1"/>
</dbReference>
<dbReference type="Gene3D" id="3.30.160.20">
    <property type="match status" value="1"/>
</dbReference>
<dbReference type="InterPro" id="IPR011907">
    <property type="entry name" value="RNase_III"/>
</dbReference>
<dbReference type="KEGG" id="bne:DA69_06510"/>
<dbReference type="AlphaFoldDB" id="A0A172Y5C6"/>
<dbReference type="GO" id="GO:0019843">
    <property type="term" value="F:rRNA binding"/>
    <property type="evidence" value="ECO:0007669"/>
    <property type="project" value="UniProtKB-KW"/>
</dbReference>
<dbReference type="SMART" id="SM00358">
    <property type="entry name" value="DSRM"/>
    <property type="match status" value="1"/>
</dbReference>
<dbReference type="GO" id="GO:0005737">
    <property type="term" value="C:cytoplasm"/>
    <property type="evidence" value="ECO:0007669"/>
    <property type="project" value="UniProtKB-SubCell"/>
</dbReference>
<dbReference type="GO" id="GO:0042802">
    <property type="term" value="F:identical protein binding"/>
    <property type="evidence" value="ECO:0007669"/>
    <property type="project" value="UniProtKB-ARBA"/>
</dbReference>
<dbReference type="Pfam" id="PF14622">
    <property type="entry name" value="Ribonucleas_3_3"/>
    <property type="match status" value="1"/>
</dbReference>
<dbReference type="RefSeq" id="WP_025976761.1">
    <property type="nucleotide sequence ID" value="NZ_CP015614.1"/>
</dbReference>
<comment type="catalytic activity">
    <reaction evidence="1 15">
        <text>Endonucleolytic cleavage to 5'-phosphomonoester.</text>
        <dbReference type="EC" id="3.1.26.3"/>
    </reaction>
</comment>
<dbReference type="OrthoDB" id="9805026at2"/>
<comment type="subcellular location">
    <subcellularLocation>
        <location evidence="2 15">Cytoplasm</location>
    </subcellularLocation>
</comment>
<evidence type="ECO:0000256" key="15">
    <source>
        <dbReference type="HAMAP-Rule" id="MF_00104"/>
    </source>
</evidence>
<evidence type="ECO:0000256" key="9">
    <source>
        <dbReference type="ARBA" id="ARBA00022722"/>
    </source>
</evidence>
<dbReference type="Pfam" id="PF00035">
    <property type="entry name" value="dsrm"/>
    <property type="match status" value="1"/>
</dbReference>
<evidence type="ECO:0000256" key="7">
    <source>
        <dbReference type="ARBA" id="ARBA00022664"/>
    </source>
</evidence>
<dbReference type="InterPro" id="IPR014720">
    <property type="entry name" value="dsRBD_dom"/>
</dbReference>
<comment type="similarity">
    <text evidence="3">Belongs to the ribonuclease III family.</text>
</comment>
<evidence type="ECO:0000256" key="12">
    <source>
        <dbReference type="ARBA" id="ARBA00022801"/>
    </source>
</evidence>
<keyword evidence="15" id="KW-0699">rRNA-binding</keyword>
<dbReference type="PROSITE" id="PS50142">
    <property type="entry name" value="RNASE_3_2"/>
    <property type="match status" value="1"/>
</dbReference>
<evidence type="ECO:0000256" key="11">
    <source>
        <dbReference type="ARBA" id="ARBA00022759"/>
    </source>
</evidence>
<keyword evidence="8 15" id="KW-0819">tRNA processing</keyword>
<dbReference type="SMART" id="SM00535">
    <property type="entry name" value="RIBOc"/>
    <property type="match status" value="1"/>
</dbReference>
<dbReference type="NCBIfam" id="TIGR02191">
    <property type="entry name" value="RNaseIII"/>
    <property type="match status" value="1"/>
</dbReference>
<comment type="function">
    <text evidence="15">Digests double-stranded RNA. Involved in the processing of primary rRNA transcript to yield the immediate precursors to the large and small rRNAs (23S and 16S). Processes some mRNAs, and tRNAs when they are encoded in the rRNA operon. Processes pre-crRNA and tracrRNA of type II CRISPR loci if present in the organism.</text>
</comment>
<keyword evidence="14 15" id="KW-0694">RNA-binding</keyword>
<accession>A0A172Y5C6</accession>
<keyword evidence="11 15" id="KW-0255">Endonuclease</keyword>
<evidence type="ECO:0000256" key="8">
    <source>
        <dbReference type="ARBA" id="ARBA00022694"/>
    </source>
</evidence>
<dbReference type="PROSITE" id="PS00517">
    <property type="entry name" value="RNASE_3_1"/>
    <property type="match status" value="1"/>
</dbReference>
<evidence type="ECO:0000256" key="4">
    <source>
        <dbReference type="ARBA" id="ARBA00011738"/>
    </source>
</evidence>
<feature type="binding site" evidence="15">
    <location>
        <position position="131"/>
    </location>
    <ligand>
        <name>Mg(2+)</name>
        <dbReference type="ChEBI" id="CHEBI:18420"/>
    </ligand>
</feature>
<feature type="domain" description="DRBM" evidence="16">
    <location>
        <begin position="168"/>
        <end position="237"/>
    </location>
</feature>
<dbReference type="Gene3D" id="1.10.1520.10">
    <property type="entry name" value="Ribonuclease III domain"/>
    <property type="match status" value="1"/>
</dbReference>
<keyword evidence="5 15" id="KW-0963">Cytoplasm</keyword>
<dbReference type="GO" id="GO:0010468">
    <property type="term" value="P:regulation of gene expression"/>
    <property type="evidence" value="ECO:0007669"/>
    <property type="project" value="TreeGrafter"/>
</dbReference>
<keyword evidence="6 15" id="KW-0698">rRNA processing</keyword>
<comment type="subunit">
    <text evidence="4 15">Homodimer.</text>
</comment>
<evidence type="ECO:0000313" key="19">
    <source>
        <dbReference type="Proteomes" id="UP000077603"/>
    </source>
</evidence>
<keyword evidence="10 15" id="KW-0479">Metal-binding</keyword>
<dbReference type="InterPro" id="IPR000999">
    <property type="entry name" value="RNase_III_dom"/>
</dbReference>
<name>A0A172Y5C6_9CAUL</name>
<dbReference type="InterPro" id="IPR036389">
    <property type="entry name" value="RNase_III_sf"/>
</dbReference>
<dbReference type="CDD" id="cd00593">
    <property type="entry name" value="RIBOc"/>
    <property type="match status" value="1"/>
</dbReference>
<evidence type="ECO:0000256" key="6">
    <source>
        <dbReference type="ARBA" id="ARBA00022552"/>
    </source>
</evidence>
<keyword evidence="9 15" id="KW-0540">Nuclease</keyword>
<dbReference type="GO" id="GO:0046872">
    <property type="term" value="F:metal ion binding"/>
    <property type="evidence" value="ECO:0007669"/>
    <property type="project" value="UniProtKB-KW"/>
</dbReference>
<protein>
    <recommendedName>
        <fullName evidence="15">Ribonuclease 3</fullName>
        <ecNumber evidence="15">3.1.26.3</ecNumber>
    </recommendedName>
    <alternativeName>
        <fullName evidence="15">Ribonuclease III</fullName>
        <shortName evidence="15">RNase III</shortName>
    </alternativeName>
</protein>
<gene>
    <name evidence="15" type="primary">rnc</name>
    <name evidence="18" type="ORF">DA69_06510</name>
</gene>
<sequence>MAGGRTNVRAEAVAALRRRLGHAFAEPELLERALTHSSVGEGAGPQVPADNERLEFLGDRVLGLLVADRLVHEFPAADEGQLSARLHALVDKTACARVGERLGVGDALRLSPGETKTGGRRKAGVIADAVEAILAAVYRDGGLIAAQAVFERAWAEELAAPPAPAITNPKSALQEWAQGQGRPLPTYAVVQRTGSDHAPTFTVEATVTGYEPARAQGRSRQEAEKAAAVALLKREGVI</sequence>